<dbReference type="EMBL" id="JAAVMX010000016">
    <property type="protein sequence ID" value="KAF4503768.1"/>
    <property type="molecule type" value="Genomic_DNA"/>
</dbReference>
<dbReference type="InterPro" id="IPR052895">
    <property type="entry name" value="HetReg/Transcr_Mod"/>
</dbReference>
<dbReference type="PANTHER" id="PTHR24148">
    <property type="entry name" value="ANKYRIN REPEAT DOMAIN-CONTAINING PROTEIN 39 HOMOLOG-RELATED"/>
    <property type="match status" value="1"/>
</dbReference>
<organism evidence="2 3">
    <name type="scientific">Ophiocordyceps sinensis</name>
    <dbReference type="NCBI Taxonomy" id="72228"/>
    <lineage>
        <taxon>Eukaryota</taxon>
        <taxon>Fungi</taxon>
        <taxon>Dikarya</taxon>
        <taxon>Ascomycota</taxon>
        <taxon>Pezizomycotina</taxon>
        <taxon>Sordariomycetes</taxon>
        <taxon>Hypocreomycetidae</taxon>
        <taxon>Hypocreales</taxon>
        <taxon>Ophiocordycipitaceae</taxon>
        <taxon>Ophiocordyceps</taxon>
    </lineage>
</organism>
<sequence>MMPSSHYCLSAPTKEIRLVELLPATSSGRLAGRLRRAAIDNTPPFVSVSHVWGDAMAEGRMHLESGCGNKEVQISKNLEALLLSLLCHDSSSLPQLWDNGSRLPLWIDMVCINQTDIDEKTAQIALMRRIYSQATSALIWINEYDSHLMYAFRHLGHVTKAGTEIRDDAPWRLFDPIGWDCLKRLFECDWFQRRWVVQEAAIPRDPVLLCGSHVMTLNDLFRGVDIAARALVARPKEIKMLKFATVGPARPIFALKELRRALSGGKGHQSLLWLLEDLRSTRATLAHDQVYGLLGLCSLQEASGNPIRYHVDAEEVYRSSVESHARIHNDLDFLGLCTPVQRDELRSRTSQTSPGPFKGPSWVPNWHSTRLRRCLGLHGLNRPQTLFNAPGAMVTTYRFKANELAVTGTFVGKINLLGDFCEPGRRAELSDPNSKLFQQYFDFWMKPAEDPESTPYPDAVSRAEAFARTLSLLGVCLDPVPSPDVILAMFYNWCRGSSLGRQLGELGFGSRFADPGQGRKTFMRMKRLLSWQPFITDRGCIGLAREQCSVGDEIWIVAGCSVPIVLSPSVEFEGRKQVRGESFLDGFMFGEKTSGQGASAPEVEIITLV</sequence>
<dbReference type="Pfam" id="PF06985">
    <property type="entry name" value="HET"/>
    <property type="match status" value="1"/>
</dbReference>
<gene>
    <name evidence="2" type="ORF">G6O67_008902</name>
</gene>
<reference evidence="2 3" key="1">
    <citation type="journal article" date="2020" name="Genome Biol. Evol.">
        <title>A new high-quality draft genome assembly of the Chinese cordyceps Ophiocordyceps sinensis.</title>
        <authorList>
            <person name="Shu R."/>
            <person name="Zhang J."/>
            <person name="Meng Q."/>
            <person name="Zhang H."/>
            <person name="Zhou G."/>
            <person name="Li M."/>
            <person name="Wu P."/>
            <person name="Zhao Y."/>
            <person name="Chen C."/>
            <person name="Qin Q."/>
        </authorList>
    </citation>
    <scope>NUCLEOTIDE SEQUENCE [LARGE SCALE GENOMIC DNA]</scope>
    <source>
        <strain evidence="2 3">IOZ07</strain>
    </source>
</reference>
<comment type="caution">
    <text evidence="2">The sequence shown here is derived from an EMBL/GenBank/DDBJ whole genome shotgun (WGS) entry which is preliminary data.</text>
</comment>
<dbReference type="AlphaFoldDB" id="A0A8H4PHH0"/>
<keyword evidence="3" id="KW-1185">Reference proteome</keyword>
<dbReference type="OrthoDB" id="4476201at2759"/>
<name>A0A8H4PHH0_9HYPO</name>
<accession>A0A8H4PHH0</accession>
<dbReference type="PANTHER" id="PTHR24148:SF64">
    <property type="entry name" value="HETEROKARYON INCOMPATIBILITY DOMAIN-CONTAINING PROTEIN"/>
    <property type="match status" value="1"/>
</dbReference>
<dbReference type="InterPro" id="IPR010730">
    <property type="entry name" value="HET"/>
</dbReference>
<proteinExistence type="predicted"/>
<evidence type="ECO:0000259" key="1">
    <source>
        <dbReference type="Pfam" id="PF06985"/>
    </source>
</evidence>
<feature type="domain" description="Heterokaryon incompatibility" evidence="1">
    <location>
        <begin position="45"/>
        <end position="199"/>
    </location>
</feature>
<evidence type="ECO:0000313" key="3">
    <source>
        <dbReference type="Proteomes" id="UP000557566"/>
    </source>
</evidence>
<evidence type="ECO:0000313" key="2">
    <source>
        <dbReference type="EMBL" id="KAF4503768.1"/>
    </source>
</evidence>
<dbReference type="Proteomes" id="UP000557566">
    <property type="component" value="Unassembled WGS sequence"/>
</dbReference>
<protein>
    <recommendedName>
        <fullName evidence="1">Heterokaryon incompatibility domain-containing protein</fullName>
    </recommendedName>
</protein>